<organism evidence="1 2">
    <name type="scientific">Leyella stercorea</name>
    <dbReference type="NCBI Taxonomy" id="363265"/>
    <lineage>
        <taxon>Bacteria</taxon>
        <taxon>Pseudomonadati</taxon>
        <taxon>Bacteroidota</taxon>
        <taxon>Bacteroidia</taxon>
        <taxon>Bacteroidales</taxon>
        <taxon>Prevotellaceae</taxon>
        <taxon>Leyella</taxon>
    </lineage>
</organism>
<dbReference type="AlphaFoldDB" id="A0A415GG33"/>
<keyword evidence="2" id="KW-1185">Reference proteome</keyword>
<dbReference type="Proteomes" id="UP000286598">
    <property type="component" value="Unassembled WGS sequence"/>
</dbReference>
<sequence length="70" mass="8111">MPPEQQKAAPEQHSSCTGVSQFVAYALGKFYFDFSYVLGKFYFDFAYVLGKFYFDFAYVLGKKLYLCNTN</sequence>
<gene>
    <name evidence="1" type="ORF">DW060_11190</name>
</gene>
<reference evidence="1 2" key="1">
    <citation type="submission" date="2018-08" db="EMBL/GenBank/DDBJ databases">
        <title>A genome reference for cultivated species of the human gut microbiota.</title>
        <authorList>
            <person name="Zou Y."/>
            <person name="Xue W."/>
            <person name="Luo G."/>
        </authorList>
    </citation>
    <scope>NUCLEOTIDE SEQUENCE [LARGE SCALE GENOMIC DNA]</scope>
    <source>
        <strain evidence="1 2">AF42-9</strain>
    </source>
</reference>
<evidence type="ECO:0000313" key="1">
    <source>
        <dbReference type="EMBL" id="RHK48084.1"/>
    </source>
</evidence>
<protein>
    <submittedName>
        <fullName evidence="1">Uncharacterized protein</fullName>
    </submittedName>
</protein>
<name>A0A415GG33_9BACT</name>
<accession>A0A415GG33</accession>
<evidence type="ECO:0000313" key="2">
    <source>
        <dbReference type="Proteomes" id="UP000286598"/>
    </source>
</evidence>
<dbReference type="EMBL" id="QRNO01000072">
    <property type="protein sequence ID" value="RHK48084.1"/>
    <property type="molecule type" value="Genomic_DNA"/>
</dbReference>
<comment type="caution">
    <text evidence="1">The sequence shown here is derived from an EMBL/GenBank/DDBJ whole genome shotgun (WGS) entry which is preliminary data.</text>
</comment>
<proteinExistence type="predicted"/>